<dbReference type="EMBL" id="GG662447">
    <property type="protein sequence ID" value="EAR84310.2"/>
    <property type="molecule type" value="Genomic_DNA"/>
</dbReference>
<evidence type="ECO:0000313" key="2">
    <source>
        <dbReference type="Proteomes" id="UP000009168"/>
    </source>
</evidence>
<dbReference type="InParanoid" id="I7M655"/>
<organism evidence="1 2">
    <name type="scientific">Tetrahymena thermophila (strain SB210)</name>
    <dbReference type="NCBI Taxonomy" id="312017"/>
    <lineage>
        <taxon>Eukaryota</taxon>
        <taxon>Sar</taxon>
        <taxon>Alveolata</taxon>
        <taxon>Ciliophora</taxon>
        <taxon>Intramacronucleata</taxon>
        <taxon>Oligohymenophorea</taxon>
        <taxon>Hymenostomatida</taxon>
        <taxon>Tetrahymenina</taxon>
        <taxon>Tetrahymenidae</taxon>
        <taxon>Tetrahymena</taxon>
    </lineage>
</organism>
<name>I7M655_TETTS</name>
<gene>
    <name evidence="1" type="ORF">TTHERM_00716160</name>
</gene>
<keyword evidence="2" id="KW-1185">Reference proteome</keyword>
<protein>
    <submittedName>
        <fullName evidence="1">Uncharacterized protein</fullName>
    </submittedName>
</protein>
<dbReference type="GeneID" id="7845563"/>
<sequence length="94" mass="11014">MGQLNFGRVQTKHNFVGTRASHQFIQPHREINVKMSLVDETLSVFTLIRTDTTIDLSFYAEKDKVLRLAKEDFIKFFLVITNFMGLLNKFFEIL</sequence>
<evidence type="ECO:0000313" key="1">
    <source>
        <dbReference type="EMBL" id="EAR84310.2"/>
    </source>
</evidence>
<dbReference type="KEGG" id="tet:TTHERM_00716160"/>
<dbReference type="AlphaFoldDB" id="I7M655"/>
<dbReference type="RefSeq" id="XP_001031973.2">
    <property type="nucleotide sequence ID" value="XM_001031973.2"/>
</dbReference>
<reference evidence="2" key="1">
    <citation type="journal article" date="2006" name="PLoS Biol.">
        <title>Macronuclear genome sequence of the ciliate Tetrahymena thermophila, a model eukaryote.</title>
        <authorList>
            <person name="Eisen J.A."/>
            <person name="Coyne R.S."/>
            <person name="Wu M."/>
            <person name="Wu D."/>
            <person name="Thiagarajan M."/>
            <person name="Wortman J.R."/>
            <person name="Badger J.H."/>
            <person name="Ren Q."/>
            <person name="Amedeo P."/>
            <person name="Jones K.M."/>
            <person name="Tallon L.J."/>
            <person name="Delcher A.L."/>
            <person name="Salzberg S.L."/>
            <person name="Silva J.C."/>
            <person name="Haas B.J."/>
            <person name="Majoros W.H."/>
            <person name="Farzad M."/>
            <person name="Carlton J.M."/>
            <person name="Smith R.K. Jr."/>
            <person name="Garg J."/>
            <person name="Pearlman R.E."/>
            <person name="Karrer K.M."/>
            <person name="Sun L."/>
            <person name="Manning G."/>
            <person name="Elde N.C."/>
            <person name="Turkewitz A.P."/>
            <person name="Asai D.J."/>
            <person name="Wilkes D.E."/>
            <person name="Wang Y."/>
            <person name="Cai H."/>
            <person name="Collins K."/>
            <person name="Stewart B.A."/>
            <person name="Lee S.R."/>
            <person name="Wilamowska K."/>
            <person name="Weinberg Z."/>
            <person name="Ruzzo W.L."/>
            <person name="Wloga D."/>
            <person name="Gaertig J."/>
            <person name="Frankel J."/>
            <person name="Tsao C.-C."/>
            <person name="Gorovsky M.A."/>
            <person name="Keeling P.J."/>
            <person name="Waller R.F."/>
            <person name="Patron N.J."/>
            <person name="Cherry J.M."/>
            <person name="Stover N.A."/>
            <person name="Krieger C.J."/>
            <person name="del Toro C."/>
            <person name="Ryder H.F."/>
            <person name="Williamson S.C."/>
            <person name="Barbeau R.A."/>
            <person name="Hamilton E.P."/>
            <person name="Orias E."/>
        </authorList>
    </citation>
    <scope>NUCLEOTIDE SEQUENCE [LARGE SCALE GENOMIC DNA]</scope>
    <source>
        <strain evidence="2">SB210</strain>
    </source>
</reference>
<dbReference type="Proteomes" id="UP000009168">
    <property type="component" value="Unassembled WGS sequence"/>
</dbReference>
<proteinExistence type="predicted"/>
<accession>I7M655</accession>